<accession>A0A4R2I165</accession>
<dbReference type="Proteomes" id="UP000294862">
    <property type="component" value="Unassembled WGS sequence"/>
</dbReference>
<feature type="transmembrane region" description="Helical" evidence="1">
    <location>
        <begin position="134"/>
        <end position="160"/>
    </location>
</feature>
<dbReference type="PANTHER" id="PTHR39165:SF1">
    <property type="entry name" value="DUF456 DOMAIN-CONTAINING PROTEIN"/>
    <property type="match status" value="1"/>
</dbReference>
<evidence type="ECO:0000313" key="2">
    <source>
        <dbReference type="EMBL" id="TCO37684.1"/>
    </source>
</evidence>
<feature type="transmembrane region" description="Helical" evidence="1">
    <location>
        <begin position="46"/>
        <end position="74"/>
    </location>
</feature>
<organism evidence="2 3">
    <name type="scientific">Dokdonella fugitiva</name>
    <dbReference type="NCBI Taxonomy" id="328517"/>
    <lineage>
        <taxon>Bacteria</taxon>
        <taxon>Pseudomonadati</taxon>
        <taxon>Pseudomonadota</taxon>
        <taxon>Gammaproteobacteria</taxon>
        <taxon>Lysobacterales</taxon>
        <taxon>Rhodanobacteraceae</taxon>
        <taxon>Dokdonella</taxon>
    </lineage>
</organism>
<feature type="transmembrane region" description="Helical" evidence="1">
    <location>
        <begin position="86"/>
        <end position="114"/>
    </location>
</feature>
<sequence>MDLHALWYVLATILVIVGLVGTVLPALPGVPLVFCGLLLAAWADDFAHAGVFTLFVLGALTVLALGIDFVAGVLGAKKVGASRYAVIGAALGTLLGLFFGLPGLLLGPFVGALAGELVAGGTLRKATGVGVGAWLGFLVGAIAKLAICFAMLGIFALAFLA</sequence>
<dbReference type="PANTHER" id="PTHR39165">
    <property type="entry name" value="IG HYPOTHETICAL 17883"/>
    <property type="match status" value="1"/>
</dbReference>
<feature type="transmembrane region" description="Helical" evidence="1">
    <location>
        <begin position="7"/>
        <end position="40"/>
    </location>
</feature>
<keyword evidence="3" id="KW-1185">Reference proteome</keyword>
<reference evidence="2 3" key="1">
    <citation type="journal article" date="2015" name="Stand. Genomic Sci.">
        <title>Genomic Encyclopedia of Bacterial and Archaeal Type Strains, Phase III: the genomes of soil and plant-associated and newly described type strains.</title>
        <authorList>
            <person name="Whitman W.B."/>
            <person name="Woyke T."/>
            <person name="Klenk H.P."/>
            <person name="Zhou Y."/>
            <person name="Lilburn T.G."/>
            <person name="Beck B.J."/>
            <person name="De Vos P."/>
            <person name="Vandamme P."/>
            <person name="Eisen J.A."/>
            <person name="Garrity G."/>
            <person name="Hugenholtz P."/>
            <person name="Kyrpides N.C."/>
        </authorList>
    </citation>
    <scope>NUCLEOTIDE SEQUENCE [LARGE SCALE GENOMIC DNA]</scope>
    <source>
        <strain evidence="2 3">A3</strain>
    </source>
</reference>
<evidence type="ECO:0000256" key="1">
    <source>
        <dbReference type="SAM" id="Phobius"/>
    </source>
</evidence>
<proteinExistence type="predicted"/>
<gene>
    <name evidence="2" type="ORF">EV148_10936</name>
</gene>
<comment type="caution">
    <text evidence="2">The sequence shown here is derived from an EMBL/GenBank/DDBJ whole genome shotgun (WGS) entry which is preliminary data.</text>
</comment>
<keyword evidence="1" id="KW-0472">Membrane</keyword>
<evidence type="ECO:0000313" key="3">
    <source>
        <dbReference type="Proteomes" id="UP000294862"/>
    </source>
</evidence>
<dbReference type="Pfam" id="PF04306">
    <property type="entry name" value="DUF456"/>
    <property type="match status" value="1"/>
</dbReference>
<dbReference type="RefSeq" id="WP_131999654.1">
    <property type="nucleotide sequence ID" value="NZ_JACGXM010000009.1"/>
</dbReference>
<protein>
    <recommendedName>
        <fullName evidence="4">DUF456 domain-containing protein</fullName>
    </recommendedName>
</protein>
<dbReference type="OrthoDB" id="9808460at2"/>
<evidence type="ECO:0008006" key="4">
    <source>
        <dbReference type="Google" id="ProtNLM"/>
    </source>
</evidence>
<name>A0A4R2I165_9GAMM</name>
<dbReference type="AlphaFoldDB" id="A0A4R2I165"/>
<dbReference type="InterPro" id="IPR007403">
    <property type="entry name" value="DUF456"/>
</dbReference>
<keyword evidence="1" id="KW-1133">Transmembrane helix</keyword>
<dbReference type="EMBL" id="SLWQ01000009">
    <property type="protein sequence ID" value="TCO37684.1"/>
    <property type="molecule type" value="Genomic_DNA"/>
</dbReference>
<keyword evidence="1" id="KW-0812">Transmembrane</keyword>